<evidence type="ECO:0000259" key="5">
    <source>
        <dbReference type="PROSITE" id="PS01124"/>
    </source>
</evidence>
<keyword evidence="2" id="KW-0238">DNA-binding</keyword>
<evidence type="ECO:0000313" key="7">
    <source>
        <dbReference type="Proteomes" id="UP000000366"/>
    </source>
</evidence>
<dbReference type="GO" id="GO:0000976">
    <property type="term" value="F:transcription cis-regulatory region binding"/>
    <property type="evidence" value="ECO:0007669"/>
    <property type="project" value="TreeGrafter"/>
</dbReference>
<evidence type="ECO:0000313" key="6">
    <source>
        <dbReference type="EMBL" id="ABM93864.1"/>
    </source>
</evidence>
<keyword evidence="3" id="KW-0804">Transcription</keyword>
<dbReference type="HOGENOM" id="CLU_047522_0_0_4"/>
<dbReference type="InterPro" id="IPR009057">
    <property type="entry name" value="Homeodomain-like_sf"/>
</dbReference>
<dbReference type="GO" id="GO:0003700">
    <property type="term" value="F:DNA-binding transcription factor activity"/>
    <property type="evidence" value="ECO:0007669"/>
    <property type="project" value="InterPro"/>
</dbReference>
<name>A2SE75_METPP</name>
<keyword evidence="7" id="KW-1185">Reference proteome</keyword>
<evidence type="ECO:0000256" key="2">
    <source>
        <dbReference type="ARBA" id="ARBA00023125"/>
    </source>
</evidence>
<dbReference type="eggNOG" id="COG2207">
    <property type="taxonomic scope" value="Bacteria"/>
</dbReference>
<protein>
    <submittedName>
        <fullName evidence="6">Transcriptional regulator, AraC family</fullName>
    </submittedName>
</protein>
<evidence type="ECO:0000256" key="1">
    <source>
        <dbReference type="ARBA" id="ARBA00023015"/>
    </source>
</evidence>
<dbReference type="AlphaFoldDB" id="A2SE75"/>
<dbReference type="SMART" id="SM00342">
    <property type="entry name" value="HTH_ARAC"/>
    <property type="match status" value="1"/>
</dbReference>
<dbReference type="InterPro" id="IPR018060">
    <property type="entry name" value="HTH_AraC"/>
</dbReference>
<feature type="region of interest" description="Disordered" evidence="4">
    <location>
        <begin position="339"/>
        <end position="358"/>
    </location>
</feature>
<dbReference type="RefSeq" id="WP_011828502.1">
    <property type="nucleotide sequence ID" value="NC_008825.1"/>
</dbReference>
<dbReference type="STRING" id="420662.Mpe_A0902"/>
<reference evidence="6 7" key="1">
    <citation type="journal article" date="2007" name="J. Bacteriol.">
        <title>Whole-genome analysis of the methyl tert-butyl ether-degrading beta-proteobacterium Methylibium petroleiphilum PM1.</title>
        <authorList>
            <person name="Kane S.R."/>
            <person name="Chakicherla A.Y."/>
            <person name="Chain P.S.G."/>
            <person name="Schmidt R."/>
            <person name="Shin M.W."/>
            <person name="Legler T.C."/>
            <person name="Scow K.M."/>
            <person name="Larimer F.W."/>
            <person name="Lucas S.M."/>
            <person name="Richardson P.M."/>
            <person name="Hristova K.R."/>
        </authorList>
    </citation>
    <scope>NUCLEOTIDE SEQUENCE [LARGE SCALE GENOMIC DNA]</scope>
    <source>
        <strain evidence="7">ATCC BAA-1232 / LMG 22953 / PM1</strain>
    </source>
</reference>
<dbReference type="PANTHER" id="PTHR47894:SF1">
    <property type="entry name" value="HTH-TYPE TRANSCRIPTIONAL REGULATOR VQSM"/>
    <property type="match status" value="1"/>
</dbReference>
<accession>A2SE75</accession>
<dbReference type="Pfam" id="PF12833">
    <property type="entry name" value="HTH_18"/>
    <property type="match status" value="1"/>
</dbReference>
<dbReference type="Proteomes" id="UP000000366">
    <property type="component" value="Chromosome"/>
</dbReference>
<sequence length="358" mass="39733">MDKDTVSIYFVRAALAHLAPEALPAVLRAAGIPAEMLAHRQARVPARAFAALWLAVAHQLDDEFFGLDARRMKVGSFALMCHAVLHCGTLGRALRRCLRSFSAFLDDLHGELAVDDDRAVITLHNRIADPADRRFAEETYLVMLHGLMCWLIGRRIQLAHIAFGHALPEEAREYRVMYGEDLAFGAERTTIEFDAALLEAPIIQTEATLKSFLRSAPQSVFLKYKSTDSWTARVRRRLRRCLGGQAGWPTLDDLALEFHVAPSTLRRRLEAEGGTYQSAKDDLRRDAAIHHLCHSRLSIAEISTLLGFQEPSAFHRAFKKWTGSQPGEYRALRADGMSAPGADATARRPATAPALLSG</sequence>
<proteinExistence type="predicted"/>
<feature type="domain" description="HTH araC/xylS-type" evidence="5">
    <location>
        <begin position="232"/>
        <end position="332"/>
    </location>
</feature>
<dbReference type="InterPro" id="IPR032687">
    <property type="entry name" value="AraC-type_N"/>
</dbReference>
<organism evidence="6 7">
    <name type="scientific">Methylibium petroleiphilum (strain ATCC BAA-1232 / LMG 22953 / PM1)</name>
    <dbReference type="NCBI Taxonomy" id="420662"/>
    <lineage>
        <taxon>Bacteria</taxon>
        <taxon>Pseudomonadati</taxon>
        <taxon>Pseudomonadota</taxon>
        <taxon>Betaproteobacteria</taxon>
        <taxon>Burkholderiales</taxon>
        <taxon>Sphaerotilaceae</taxon>
        <taxon>Methylibium</taxon>
    </lineage>
</organism>
<dbReference type="Gene3D" id="1.10.10.60">
    <property type="entry name" value="Homeodomain-like"/>
    <property type="match status" value="1"/>
</dbReference>
<dbReference type="Pfam" id="PF12625">
    <property type="entry name" value="Arabinose_bd"/>
    <property type="match status" value="1"/>
</dbReference>
<dbReference type="GO" id="GO:0005829">
    <property type="term" value="C:cytosol"/>
    <property type="evidence" value="ECO:0007669"/>
    <property type="project" value="TreeGrafter"/>
</dbReference>
<dbReference type="PANTHER" id="PTHR47894">
    <property type="entry name" value="HTH-TYPE TRANSCRIPTIONAL REGULATOR GADX"/>
    <property type="match status" value="1"/>
</dbReference>
<dbReference type="PRINTS" id="PR00032">
    <property type="entry name" value="HTHARAC"/>
</dbReference>
<evidence type="ECO:0000256" key="4">
    <source>
        <dbReference type="SAM" id="MobiDB-lite"/>
    </source>
</evidence>
<dbReference type="SUPFAM" id="SSF46689">
    <property type="entry name" value="Homeodomain-like"/>
    <property type="match status" value="1"/>
</dbReference>
<keyword evidence="1" id="KW-0805">Transcription regulation</keyword>
<dbReference type="InterPro" id="IPR020449">
    <property type="entry name" value="Tscrpt_reg_AraC-type_HTH"/>
</dbReference>
<dbReference type="EMBL" id="CP000555">
    <property type="protein sequence ID" value="ABM93864.1"/>
    <property type="molecule type" value="Genomic_DNA"/>
</dbReference>
<gene>
    <name evidence="6" type="ordered locus">Mpe_A0902</name>
</gene>
<dbReference type="PROSITE" id="PS01124">
    <property type="entry name" value="HTH_ARAC_FAMILY_2"/>
    <property type="match status" value="1"/>
</dbReference>
<evidence type="ECO:0000256" key="3">
    <source>
        <dbReference type="ARBA" id="ARBA00023163"/>
    </source>
</evidence>
<dbReference type="KEGG" id="mpt:Mpe_A0902"/>